<proteinExistence type="predicted"/>
<evidence type="ECO:0000256" key="2">
    <source>
        <dbReference type="SAM" id="SignalP"/>
    </source>
</evidence>
<dbReference type="GO" id="GO:0006878">
    <property type="term" value="P:intracellular copper ion homeostasis"/>
    <property type="evidence" value="ECO:0007669"/>
    <property type="project" value="InterPro"/>
</dbReference>
<feature type="compositionally biased region" description="Low complexity" evidence="1">
    <location>
        <begin position="34"/>
        <end position="52"/>
    </location>
</feature>
<evidence type="ECO:0000313" key="3">
    <source>
        <dbReference type="EMBL" id="RDE48878.1"/>
    </source>
</evidence>
<accession>A0A369XNB8</accession>
<protein>
    <submittedName>
        <fullName evidence="3">Copper resistance protein B</fullName>
    </submittedName>
</protein>
<reference evidence="3 4" key="1">
    <citation type="submission" date="2018-05" db="EMBL/GenBank/DDBJ databases">
        <title>Integrated omic analyses show evidence that a Ca. Accumulibacter phosphatis strain performs denitrification under micro-aerobic conditions.</title>
        <authorList>
            <person name="Camejo P.Y."/>
            <person name="Katherine M.D."/>
            <person name="Daniel N.R."/>
        </authorList>
    </citation>
    <scope>NUCLEOTIDE SEQUENCE [LARGE SCALE GENOMIC DNA]</scope>
    <source>
        <strain evidence="3">UW-LDO-IC</strain>
    </source>
</reference>
<dbReference type="Proteomes" id="UP000253831">
    <property type="component" value="Unassembled WGS sequence"/>
</dbReference>
<dbReference type="AlphaFoldDB" id="A0A369XNB8"/>
<dbReference type="Pfam" id="PF05275">
    <property type="entry name" value="CopB"/>
    <property type="match status" value="1"/>
</dbReference>
<dbReference type="InterPro" id="IPR007939">
    <property type="entry name" value="Cu-R_B_prcur"/>
</dbReference>
<dbReference type="GO" id="GO:0009279">
    <property type="term" value="C:cell outer membrane"/>
    <property type="evidence" value="ECO:0007669"/>
    <property type="project" value="InterPro"/>
</dbReference>
<dbReference type="EMBL" id="QPGA01000074">
    <property type="protein sequence ID" value="RDE48878.1"/>
    <property type="molecule type" value="Genomic_DNA"/>
</dbReference>
<organism evidence="3 4">
    <name type="scientific">Candidatus Accumulibacter meliphilus</name>
    <dbReference type="NCBI Taxonomy" id="2211374"/>
    <lineage>
        <taxon>Bacteria</taxon>
        <taxon>Pseudomonadati</taxon>
        <taxon>Pseudomonadota</taxon>
        <taxon>Betaproteobacteria</taxon>
        <taxon>Candidatus Accumulibacter</taxon>
    </lineage>
</organism>
<keyword evidence="2" id="KW-0732">Signal</keyword>
<evidence type="ECO:0000256" key="1">
    <source>
        <dbReference type="SAM" id="MobiDB-lite"/>
    </source>
</evidence>
<feature type="chain" id="PRO_5016636735" evidence="2">
    <location>
        <begin position="22"/>
        <end position="398"/>
    </location>
</feature>
<comment type="caution">
    <text evidence="3">The sequence shown here is derived from an EMBL/GenBank/DDBJ whole genome shotgun (WGS) entry which is preliminary data.</text>
</comment>
<evidence type="ECO:0000313" key="4">
    <source>
        <dbReference type="Proteomes" id="UP000253831"/>
    </source>
</evidence>
<sequence>MRKFSALALGIALSGATTAWAQSAQAADEHAGHHGAPSPAPVAAPAMPMSGMTHEHMATGAKPDAGDGMKKAMPGAAAADDMSGMAGMDHGDMKMQGGTRPAATPAMPMDGMNHEAMKTGAMPDADGGMTKTPPAAAAGDMVGMDHGDMKMQGGSAPADARDPNAYSDGYTLDTGKYALPGPERLRLADEHSFGAVLFDRLERVYGNDGNGTSYDAQAWFGRNYNRLVVKAEGEYANSKLEDARTEVLWGHAIASYWDTQLGVRFDSGEGPNRTWAAFGVQGLAPYWFELDATAYVGNEGRTALRLSAEYELLLTQRLVLQPRIEINAYGKDDVARGIGSGVSDAVAGLRLRYEISRQFAPYVGVEWAGKYGRTADLAKDEGTRTSDTLWVAGLRFWF</sequence>
<name>A0A369XNB8_9PROT</name>
<feature type="signal peptide" evidence="2">
    <location>
        <begin position="1"/>
        <end position="21"/>
    </location>
</feature>
<gene>
    <name evidence="3" type="ORF">DVS81_19725</name>
</gene>
<dbReference type="GO" id="GO:0005507">
    <property type="term" value="F:copper ion binding"/>
    <property type="evidence" value="ECO:0007669"/>
    <property type="project" value="InterPro"/>
</dbReference>
<feature type="region of interest" description="Disordered" evidence="1">
    <location>
        <begin position="24"/>
        <end position="74"/>
    </location>
</feature>